<feature type="transmembrane region" description="Helical" evidence="1">
    <location>
        <begin position="6"/>
        <end position="23"/>
    </location>
</feature>
<dbReference type="EMBL" id="MN739974">
    <property type="protein sequence ID" value="QHT80665.1"/>
    <property type="molecule type" value="Genomic_DNA"/>
</dbReference>
<accession>A0A6C0HKI5</accession>
<keyword evidence="1" id="KW-1133">Transmembrane helix</keyword>
<keyword evidence="1" id="KW-0472">Membrane</keyword>
<protein>
    <submittedName>
        <fullName evidence="2">Uncharacterized protein</fullName>
    </submittedName>
</protein>
<evidence type="ECO:0000313" key="2">
    <source>
        <dbReference type="EMBL" id="QHT80665.1"/>
    </source>
</evidence>
<evidence type="ECO:0000256" key="1">
    <source>
        <dbReference type="SAM" id="Phobius"/>
    </source>
</evidence>
<name>A0A6C0HKI5_9ZZZZ</name>
<organism evidence="2">
    <name type="scientific">viral metagenome</name>
    <dbReference type="NCBI Taxonomy" id="1070528"/>
    <lineage>
        <taxon>unclassified sequences</taxon>
        <taxon>metagenomes</taxon>
        <taxon>organismal metagenomes</taxon>
    </lineage>
</organism>
<keyword evidence="1" id="KW-0812">Transmembrane</keyword>
<sequence length="89" mass="9765">MPTWFPWMLVGGLVFIVLSFIGSKYKDKEYKNIQYAQDFISGSILIALTGVLVPDLFPQFELPASLGTFGPMGSDDIDIQVGPPRLAGK</sequence>
<reference evidence="2" key="1">
    <citation type="journal article" date="2020" name="Nature">
        <title>Giant virus diversity and host interactions through global metagenomics.</title>
        <authorList>
            <person name="Schulz F."/>
            <person name="Roux S."/>
            <person name="Paez-Espino D."/>
            <person name="Jungbluth S."/>
            <person name="Walsh D.A."/>
            <person name="Denef V.J."/>
            <person name="McMahon K.D."/>
            <person name="Konstantinidis K.T."/>
            <person name="Eloe-Fadrosh E.A."/>
            <person name="Kyrpides N.C."/>
            <person name="Woyke T."/>
        </authorList>
    </citation>
    <scope>NUCLEOTIDE SEQUENCE</scope>
    <source>
        <strain evidence="2">GVMAG-M-3300023184-121</strain>
    </source>
</reference>
<dbReference type="AlphaFoldDB" id="A0A6C0HKI5"/>
<proteinExistence type="predicted"/>